<dbReference type="AlphaFoldDB" id="S4NMK3"/>
<evidence type="ECO:0000313" key="1">
    <source>
        <dbReference type="EMBL" id="JAA78279.1"/>
    </source>
</evidence>
<sequence length="75" mass="8984">MIRSRQSNAVYCNRYLLNNVTLLRYDLDVLHSQLFIFHNISRQFDDASLFPYLLRHFKYLVLCIVPTYSRGKANK</sequence>
<proteinExistence type="predicted"/>
<protein>
    <submittedName>
        <fullName evidence="1">Uncharacterized protein</fullName>
    </submittedName>
</protein>
<accession>S4NMK3</accession>
<reference evidence="1" key="1">
    <citation type="journal article" date="2013" name="BMC Genomics">
        <title>Unscrambling butterfly oogenesis.</title>
        <authorList>
            <person name="Carter J.M."/>
            <person name="Baker S.C."/>
            <person name="Pink R."/>
            <person name="Carter D.R."/>
            <person name="Collins A."/>
            <person name="Tomlin J."/>
            <person name="Gibbs M."/>
            <person name="Breuker C.J."/>
        </authorList>
    </citation>
    <scope>NUCLEOTIDE SEQUENCE</scope>
    <source>
        <tissue evidence="1">Ovary</tissue>
    </source>
</reference>
<reference evidence="1" key="2">
    <citation type="submission" date="2013-05" db="EMBL/GenBank/DDBJ databases">
        <authorList>
            <person name="Carter J.-M."/>
            <person name="Baker S.C."/>
            <person name="Pink R."/>
            <person name="Carter D.R.F."/>
            <person name="Collins A."/>
            <person name="Tomlin J."/>
            <person name="Gibbs M."/>
            <person name="Breuker C.J."/>
        </authorList>
    </citation>
    <scope>NUCLEOTIDE SEQUENCE</scope>
    <source>
        <tissue evidence="1">Ovary</tissue>
    </source>
</reference>
<organism evidence="1">
    <name type="scientific">Pararge aegeria</name>
    <name type="common">speckled wood butterfly</name>
    <dbReference type="NCBI Taxonomy" id="116150"/>
    <lineage>
        <taxon>Eukaryota</taxon>
        <taxon>Metazoa</taxon>
        <taxon>Ecdysozoa</taxon>
        <taxon>Arthropoda</taxon>
        <taxon>Hexapoda</taxon>
        <taxon>Insecta</taxon>
        <taxon>Pterygota</taxon>
        <taxon>Neoptera</taxon>
        <taxon>Endopterygota</taxon>
        <taxon>Lepidoptera</taxon>
        <taxon>Glossata</taxon>
        <taxon>Ditrysia</taxon>
        <taxon>Papilionoidea</taxon>
        <taxon>Nymphalidae</taxon>
        <taxon>Satyrinae</taxon>
        <taxon>Satyrini</taxon>
        <taxon>Parargina</taxon>
        <taxon>Pararge</taxon>
    </lineage>
</organism>
<dbReference type="EMBL" id="GAIX01014281">
    <property type="protein sequence ID" value="JAA78279.1"/>
    <property type="molecule type" value="Transcribed_RNA"/>
</dbReference>
<name>S4NMK3_9NEOP</name>